<keyword evidence="1" id="KW-0479">Metal-binding</keyword>
<dbReference type="Proteomes" id="UP001168821">
    <property type="component" value="Unassembled WGS sequence"/>
</dbReference>
<evidence type="ECO:0000259" key="3">
    <source>
        <dbReference type="PROSITE" id="PS50157"/>
    </source>
</evidence>
<evidence type="ECO:0000313" key="4">
    <source>
        <dbReference type="EMBL" id="KAJ3655119.1"/>
    </source>
</evidence>
<dbReference type="EMBL" id="JALNTZ010000004">
    <property type="protein sequence ID" value="KAJ3655119.1"/>
    <property type="molecule type" value="Genomic_DNA"/>
</dbReference>
<feature type="domain" description="C2H2-type" evidence="3">
    <location>
        <begin position="194"/>
        <end position="221"/>
    </location>
</feature>
<dbReference type="InterPro" id="IPR013087">
    <property type="entry name" value="Znf_C2H2_type"/>
</dbReference>
<organism evidence="4 5">
    <name type="scientific">Zophobas morio</name>
    <dbReference type="NCBI Taxonomy" id="2755281"/>
    <lineage>
        <taxon>Eukaryota</taxon>
        <taxon>Metazoa</taxon>
        <taxon>Ecdysozoa</taxon>
        <taxon>Arthropoda</taxon>
        <taxon>Hexapoda</taxon>
        <taxon>Insecta</taxon>
        <taxon>Pterygota</taxon>
        <taxon>Neoptera</taxon>
        <taxon>Endopterygota</taxon>
        <taxon>Coleoptera</taxon>
        <taxon>Polyphaga</taxon>
        <taxon>Cucujiformia</taxon>
        <taxon>Tenebrionidae</taxon>
        <taxon>Zophobas</taxon>
    </lineage>
</organism>
<keyword evidence="1" id="KW-0862">Zinc</keyword>
<keyword evidence="1" id="KW-0863">Zinc-finger</keyword>
<sequence>MMENDSTTPYIIQIDEPFQTIHLSEELNNLGIEIGPNTELATLSMINNPQIVVESTEIVQETAEPVQQNFGVLNPEEQPCIVQIVYPQDLCLGPKQNAGKRGRPKKKQEKTQVSNDVISPQPEIKKDPPKSARTRSGRLVKLPKYIEKDFKKIETTTQQHDLQVSDFERFEEKENSKVEFPEVQTKKRVISAQYKCPKCFKAYLGKNKMIQHLKKYPDHGPLPEGYQEFNFDVWNYLFDITQKCKSGQRGVKFCEELSNLLHNVQLLKSALFKTVTDNKNSVHIDKVLGNAIGLPPGKYKFDENELYKDVTVLKLITNSDFFKPNVNKPVADSTITKNKNVEDVQLEPTETKKLKQESRQADANFALANDSQQNEICKQDDIKSAKSDESVYNFSSKADPGDNKPLKIDENEITDGFSKKMEVDNQMLSSDLLTDNLLLQSLPNPRTSVEDLMLTGVDNGSNLLDNSTSSDELMNVDQFVNERFKKIIGPDLELANTSLNLDLPSLELFQFHTS</sequence>
<gene>
    <name evidence="4" type="ORF">Zmor_014258</name>
</gene>
<evidence type="ECO:0000256" key="2">
    <source>
        <dbReference type="SAM" id="MobiDB-lite"/>
    </source>
</evidence>
<dbReference type="GO" id="GO:0008270">
    <property type="term" value="F:zinc ion binding"/>
    <property type="evidence" value="ECO:0007669"/>
    <property type="project" value="UniProtKB-KW"/>
</dbReference>
<feature type="region of interest" description="Disordered" evidence="2">
    <location>
        <begin position="95"/>
        <end position="135"/>
    </location>
</feature>
<evidence type="ECO:0000313" key="5">
    <source>
        <dbReference type="Proteomes" id="UP001168821"/>
    </source>
</evidence>
<evidence type="ECO:0000256" key="1">
    <source>
        <dbReference type="PROSITE-ProRule" id="PRU00042"/>
    </source>
</evidence>
<dbReference type="PROSITE" id="PS50157">
    <property type="entry name" value="ZINC_FINGER_C2H2_2"/>
    <property type="match status" value="1"/>
</dbReference>
<feature type="compositionally biased region" description="Basic residues" evidence="2">
    <location>
        <begin position="98"/>
        <end position="108"/>
    </location>
</feature>
<protein>
    <recommendedName>
        <fullName evidence="3">C2H2-type domain-containing protein</fullName>
    </recommendedName>
</protein>
<dbReference type="AlphaFoldDB" id="A0AA38MGR1"/>
<name>A0AA38MGR1_9CUCU</name>
<reference evidence="4" key="1">
    <citation type="journal article" date="2023" name="G3 (Bethesda)">
        <title>Whole genome assemblies of Zophobas morio and Tenebrio molitor.</title>
        <authorList>
            <person name="Kaur S."/>
            <person name="Stinson S.A."/>
            <person name="diCenzo G.C."/>
        </authorList>
    </citation>
    <scope>NUCLEOTIDE SEQUENCE</scope>
    <source>
        <strain evidence="4">QUZm001</strain>
    </source>
</reference>
<dbReference type="Pfam" id="PF15961">
    <property type="entry name" value="DUF4764"/>
    <property type="match status" value="1"/>
</dbReference>
<proteinExistence type="predicted"/>
<accession>A0AA38MGR1</accession>
<comment type="caution">
    <text evidence="4">The sequence shown here is derived from an EMBL/GenBank/DDBJ whole genome shotgun (WGS) entry which is preliminary data.</text>
</comment>
<keyword evidence="5" id="KW-1185">Reference proteome</keyword>
<dbReference type="InterPro" id="IPR031885">
    <property type="entry name" value="DUF4764"/>
</dbReference>